<dbReference type="GO" id="GO:0003700">
    <property type="term" value="F:DNA-binding transcription factor activity"/>
    <property type="evidence" value="ECO:0007669"/>
    <property type="project" value="InterPro"/>
</dbReference>
<evidence type="ECO:0000313" key="5">
    <source>
        <dbReference type="EMBL" id="PZQ11183.1"/>
    </source>
</evidence>
<dbReference type="InterPro" id="IPR018060">
    <property type="entry name" value="HTH_AraC"/>
</dbReference>
<evidence type="ECO:0000256" key="1">
    <source>
        <dbReference type="ARBA" id="ARBA00023015"/>
    </source>
</evidence>
<dbReference type="Proteomes" id="UP000249046">
    <property type="component" value="Unassembled WGS sequence"/>
</dbReference>
<sequence length="275" mass="30002">MDWRPAAPDLRPFVTAFAERRDAAAFVSMRELPVPIPLLQIMLDSDFCLAGTHGYEAAPRAALWGPTSTAARSRTCRPLHVFVAALTVRGAVVLGRSAAGCLADCRTPLDALLSAASRRLYARVEDASSFDGRVAATEHWLRETFRESAGADPAVATIEAMLDHRLHGPVSGIAHAAGVSERALHKRCERLIGLSPKRLLRIARLQRVLAAVHPSPWLRRASPHEVRLEFTDDAHLAHDFKSLTGLTPTAYRHAKLASGDRLVHTLIDAQVRSDS</sequence>
<name>A0A2W5M1G2_9GAMM</name>
<dbReference type="GO" id="GO:0043565">
    <property type="term" value="F:sequence-specific DNA binding"/>
    <property type="evidence" value="ECO:0007669"/>
    <property type="project" value="InterPro"/>
</dbReference>
<organism evidence="5 6">
    <name type="scientific">Rhodanobacter denitrificans</name>
    <dbReference type="NCBI Taxonomy" id="666685"/>
    <lineage>
        <taxon>Bacteria</taxon>
        <taxon>Pseudomonadati</taxon>
        <taxon>Pseudomonadota</taxon>
        <taxon>Gammaproteobacteria</taxon>
        <taxon>Lysobacterales</taxon>
        <taxon>Rhodanobacteraceae</taxon>
        <taxon>Rhodanobacter</taxon>
    </lineage>
</organism>
<evidence type="ECO:0000259" key="4">
    <source>
        <dbReference type="PROSITE" id="PS01124"/>
    </source>
</evidence>
<keyword evidence="1" id="KW-0805">Transcription regulation</keyword>
<dbReference type="Gene3D" id="1.10.10.60">
    <property type="entry name" value="Homeodomain-like"/>
    <property type="match status" value="1"/>
</dbReference>
<evidence type="ECO:0000256" key="2">
    <source>
        <dbReference type="ARBA" id="ARBA00023125"/>
    </source>
</evidence>
<dbReference type="PROSITE" id="PS01124">
    <property type="entry name" value="HTH_ARAC_FAMILY_2"/>
    <property type="match status" value="1"/>
</dbReference>
<feature type="domain" description="HTH araC/xylS-type" evidence="4">
    <location>
        <begin position="152"/>
        <end position="254"/>
    </location>
</feature>
<accession>A0A2W5M1G2</accession>
<proteinExistence type="predicted"/>
<dbReference type="AlphaFoldDB" id="A0A2W5M1G2"/>
<dbReference type="EMBL" id="QFPO01000017">
    <property type="protein sequence ID" value="PZQ11183.1"/>
    <property type="molecule type" value="Genomic_DNA"/>
</dbReference>
<dbReference type="SMART" id="SM00342">
    <property type="entry name" value="HTH_ARAC"/>
    <property type="match status" value="1"/>
</dbReference>
<dbReference type="Pfam" id="PF12833">
    <property type="entry name" value="HTH_18"/>
    <property type="match status" value="1"/>
</dbReference>
<dbReference type="PANTHER" id="PTHR46796">
    <property type="entry name" value="HTH-TYPE TRANSCRIPTIONAL ACTIVATOR RHAS-RELATED"/>
    <property type="match status" value="1"/>
</dbReference>
<keyword evidence="3" id="KW-0804">Transcription</keyword>
<gene>
    <name evidence="5" type="ORF">DI564_14855</name>
</gene>
<protein>
    <recommendedName>
        <fullName evidence="4">HTH araC/xylS-type domain-containing protein</fullName>
    </recommendedName>
</protein>
<comment type="caution">
    <text evidence="5">The sequence shown here is derived from an EMBL/GenBank/DDBJ whole genome shotgun (WGS) entry which is preliminary data.</text>
</comment>
<evidence type="ECO:0000313" key="6">
    <source>
        <dbReference type="Proteomes" id="UP000249046"/>
    </source>
</evidence>
<reference evidence="5 6" key="1">
    <citation type="submission" date="2017-08" db="EMBL/GenBank/DDBJ databases">
        <title>Infants hospitalized years apart are colonized by the same room-sourced microbial strains.</title>
        <authorList>
            <person name="Brooks B."/>
            <person name="Olm M.R."/>
            <person name="Firek B.A."/>
            <person name="Baker R."/>
            <person name="Thomas B.C."/>
            <person name="Morowitz M.J."/>
            <person name="Banfield J.F."/>
        </authorList>
    </citation>
    <scope>NUCLEOTIDE SEQUENCE [LARGE SCALE GENOMIC DNA]</scope>
    <source>
        <strain evidence="5">S2_005_003_R2_42</strain>
    </source>
</reference>
<dbReference type="InterPro" id="IPR050204">
    <property type="entry name" value="AraC_XylS_family_regulators"/>
</dbReference>
<keyword evidence="2" id="KW-0238">DNA-binding</keyword>
<evidence type="ECO:0000256" key="3">
    <source>
        <dbReference type="ARBA" id="ARBA00023163"/>
    </source>
</evidence>